<evidence type="ECO:0000313" key="2">
    <source>
        <dbReference type="EMBL" id="ACO33329.1"/>
    </source>
</evidence>
<proteinExistence type="predicted"/>
<dbReference type="EMBL" id="CP001472">
    <property type="protein sequence ID" value="ACO33329.1"/>
    <property type="molecule type" value="Genomic_DNA"/>
</dbReference>
<sequence>MVKRLMQIRSAIPRAARLHTVMLCLLVLATALLCFRPEWVLGLGLHCGLKTLFGLKCPFCGMTRDFAAMLHGHRPALNPASPFMAFVIYGVYPVAVATAWRRRRFDWFSKPVVHRALAVCLLAMFLLNNLV</sequence>
<accession>C1F9K9</accession>
<evidence type="ECO:0000256" key="1">
    <source>
        <dbReference type="SAM" id="Phobius"/>
    </source>
</evidence>
<gene>
    <name evidence="2" type="ordered locus">ACP_2166</name>
</gene>
<dbReference type="AlphaFoldDB" id="C1F9K9"/>
<reference evidence="2 3" key="1">
    <citation type="journal article" date="2009" name="Appl. Environ. Microbiol.">
        <title>Three genomes from the phylum Acidobacteria provide insight into the lifestyles of these microorganisms in soils.</title>
        <authorList>
            <person name="Ward N.L."/>
            <person name="Challacombe J.F."/>
            <person name="Janssen P.H."/>
            <person name="Henrissat B."/>
            <person name="Coutinho P.M."/>
            <person name="Wu M."/>
            <person name="Xie G."/>
            <person name="Haft D.H."/>
            <person name="Sait M."/>
            <person name="Badger J."/>
            <person name="Barabote R.D."/>
            <person name="Bradley B."/>
            <person name="Brettin T.S."/>
            <person name="Brinkac L.M."/>
            <person name="Bruce D."/>
            <person name="Creasy T."/>
            <person name="Daugherty S.C."/>
            <person name="Davidsen T.M."/>
            <person name="DeBoy R.T."/>
            <person name="Detter J.C."/>
            <person name="Dodson R.J."/>
            <person name="Durkin A.S."/>
            <person name="Ganapathy A."/>
            <person name="Gwinn-Giglio M."/>
            <person name="Han C.S."/>
            <person name="Khouri H."/>
            <person name="Kiss H."/>
            <person name="Kothari S.P."/>
            <person name="Madupu R."/>
            <person name="Nelson K.E."/>
            <person name="Nelson W.C."/>
            <person name="Paulsen I."/>
            <person name="Penn K."/>
            <person name="Ren Q."/>
            <person name="Rosovitz M.J."/>
            <person name="Selengut J.D."/>
            <person name="Shrivastava S."/>
            <person name="Sullivan S.A."/>
            <person name="Tapia R."/>
            <person name="Thompson L.S."/>
            <person name="Watkins K.L."/>
            <person name="Yang Q."/>
            <person name="Yu C."/>
            <person name="Zafar N."/>
            <person name="Zhou L."/>
            <person name="Kuske C.R."/>
        </authorList>
    </citation>
    <scope>NUCLEOTIDE SEQUENCE [LARGE SCALE GENOMIC DNA]</scope>
    <source>
        <strain evidence="3">ATCC 51196 / DSM 11244 / BCRC 80197 / JCM 7670 / NBRC 15755 / NCIMB 13165 / 161</strain>
    </source>
</reference>
<dbReference type="KEGG" id="aca:ACP_2166"/>
<feature type="transmembrane region" description="Helical" evidence="1">
    <location>
        <begin position="112"/>
        <end position="130"/>
    </location>
</feature>
<dbReference type="Proteomes" id="UP000002207">
    <property type="component" value="Chromosome"/>
</dbReference>
<dbReference type="STRING" id="240015.ACP_2166"/>
<dbReference type="HOGENOM" id="CLU_1922971_0_0_0"/>
<dbReference type="Pfam" id="PF10825">
    <property type="entry name" value="DUF2752"/>
    <property type="match status" value="1"/>
</dbReference>
<dbReference type="OrthoDB" id="9815897at2"/>
<dbReference type="InterPro" id="IPR021215">
    <property type="entry name" value="DUF2752"/>
</dbReference>
<organism evidence="2 3">
    <name type="scientific">Acidobacterium capsulatum (strain ATCC 51196 / DSM 11244 / BCRC 80197 / JCM 7670 / NBRC 15755 / NCIMB 13165 / 161)</name>
    <dbReference type="NCBI Taxonomy" id="240015"/>
    <lineage>
        <taxon>Bacteria</taxon>
        <taxon>Pseudomonadati</taxon>
        <taxon>Acidobacteriota</taxon>
        <taxon>Terriglobia</taxon>
        <taxon>Terriglobales</taxon>
        <taxon>Acidobacteriaceae</taxon>
        <taxon>Acidobacterium</taxon>
    </lineage>
</organism>
<evidence type="ECO:0000313" key="3">
    <source>
        <dbReference type="Proteomes" id="UP000002207"/>
    </source>
</evidence>
<feature type="transmembrane region" description="Helical" evidence="1">
    <location>
        <begin position="80"/>
        <end position="100"/>
    </location>
</feature>
<keyword evidence="3" id="KW-1185">Reference proteome</keyword>
<keyword evidence="1" id="KW-1133">Transmembrane helix</keyword>
<protein>
    <recommendedName>
        <fullName evidence="4">DUF2752 domain-containing protein</fullName>
    </recommendedName>
</protein>
<dbReference type="InParanoid" id="C1F9K9"/>
<evidence type="ECO:0008006" key="4">
    <source>
        <dbReference type="Google" id="ProtNLM"/>
    </source>
</evidence>
<keyword evidence="1" id="KW-0472">Membrane</keyword>
<name>C1F9K9_ACIC5</name>
<keyword evidence="1" id="KW-0812">Transmembrane</keyword>